<dbReference type="InterPro" id="IPR045495">
    <property type="entry name" value="PI4K_N"/>
</dbReference>
<keyword evidence="5" id="KW-0418">Kinase</keyword>
<proteinExistence type="inferred from homology"/>
<dbReference type="SMART" id="SM00145">
    <property type="entry name" value="PI3Ka"/>
    <property type="match status" value="1"/>
</dbReference>
<dbReference type="PANTHER" id="PTHR10048">
    <property type="entry name" value="PHOSPHATIDYLINOSITOL KINASE"/>
    <property type="match status" value="1"/>
</dbReference>
<comment type="similarity">
    <text evidence="2">Belongs to the PI3/PI4-kinase family. Type III PI4K subfamily.</text>
</comment>
<name>A0AAD3SWW5_NEPGR</name>
<dbReference type="InterPro" id="IPR018936">
    <property type="entry name" value="PI3/4_kinase_CS"/>
</dbReference>
<dbReference type="GO" id="GO:0005737">
    <property type="term" value="C:cytoplasm"/>
    <property type="evidence" value="ECO:0007669"/>
    <property type="project" value="TreeGrafter"/>
</dbReference>
<dbReference type="GO" id="GO:0048015">
    <property type="term" value="P:phosphatidylinositol-mediated signaling"/>
    <property type="evidence" value="ECO:0007669"/>
    <property type="project" value="TreeGrafter"/>
</dbReference>
<dbReference type="Gene3D" id="3.30.1010.10">
    <property type="entry name" value="Phosphatidylinositol 3-kinase Catalytic Subunit, Chain A, domain 4"/>
    <property type="match status" value="1"/>
</dbReference>
<dbReference type="FunFam" id="1.10.1070.11:FF:000012">
    <property type="entry name" value="Phosphatidylinositol 4-kinase alpha 1"/>
    <property type="match status" value="1"/>
</dbReference>
<evidence type="ECO:0000256" key="4">
    <source>
        <dbReference type="ARBA" id="ARBA00022679"/>
    </source>
</evidence>
<dbReference type="InterPro" id="IPR042236">
    <property type="entry name" value="PI3K_accessory_sf"/>
</dbReference>
<keyword evidence="10" id="KW-1185">Reference proteome</keyword>
<dbReference type="EMBL" id="BSYO01000018">
    <property type="protein sequence ID" value="GMH18184.1"/>
    <property type="molecule type" value="Genomic_DNA"/>
</dbReference>
<protein>
    <recommendedName>
        <fullName evidence="3">1-phosphatidylinositol 4-kinase</fullName>
        <ecNumber evidence="3">2.7.1.67</ecNumber>
    </recommendedName>
</protein>
<evidence type="ECO:0000313" key="9">
    <source>
        <dbReference type="EMBL" id="GMH18184.1"/>
    </source>
</evidence>
<dbReference type="InterPro" id="IPR015433">
    <property type="entry name" value="PI3/4_kinase"/>
</dbReference>
<organism evidence="9 10">
    <name type="scientific">Nepenthes gracilis</name>
    <name type="common">Slender pitcher plant</name>
    <dbReference type="NCBI Taxonomy" id="150966"/>
    <lineage>
        <taxon>Eukaryota</taxon>
        <taxon>Viridiplantae</taxon>
        <taxon>Streptophyta</taxon>
        <taxon>Embryophyta</taxon>
        <taxon>Tracheophyta</taxon>
        <taxon>Spermatophyta</taxon>
        <taxon>Magnoliopsida</taxon>
        <taxon>eudicotyledons</taxon>
        <taxon>Gunneridae</taxon>
        <taxon>Pentapetalae</taxon>
        <taxon>Caryophyllales</taxon>
        <taxon>Nepenthaceae</taxon>
        <taxon>Nepenthes</taxon>
    </lineage>
</organism>
<evidence type="ECO:0000313" key="10">
    <source>
        <dbReference type="Proteomes" id="UP001279734"/>
    </source>
</evidence>
<dbReference type="Gene3D" id="1.25.40.70">
    <property type="entry name" value="Phosphatidylinositol 3-kinase, accessory domain (PIK)"/>
    <property type="match status" value="1"/>
</dbReference>
<evidence type="ECO:0000256" key="1">
    <source>
        <dbReference type="ARBA" id="ARBA00004287"/>
    </source>
</evidence>
<evidence type="ECO:0000256" key="2">
    <source>
        <dbReference type="ARBA" id="ARBA00006209"/>
    </source>
</evidence>
<keyword evidence="6" id="KW-0472">Membrane</keyword>
<comment type="subcellular location">
    <subcellularLocation>
        <location evidence="1">Membrane</location>
        <topology evidence="1">Peripheral membrane protein</topology>
        <orientation evidence="1">Cytoplasmic side</orientation>
    </subcellularLocation>
</comment>
<gene>
    <name evidence="9" type="ORF">Nepgr_020025</name>
</gene>
<dbReference type="Gene3D" id="1.10.1070.11">
    <property type="entry name" value="Phosphatidylinositol 3-/4-kinase, catalytic domain"/>
    <property type="match status" value="1"/>
</dbReference>
<dbReference type="Pfam" id="PF19274">
    <property type="entry name" value="PI4K_N"/>
    <property type="match status" value="1"/>
</dbReference>
<dbReference type="PROSITE" id="PS00915">
    <property type="entry name" value="PI3_4_KINASE_1"/>
    <property type="match status" value="1"/>
</dbReference>
<dbReference type="Proteomes" id="UP001279734">
    <property type="component" value="Unassembled WGS sequence"/>
</dbReference>
<keyword evidence="4" id="KW-0808">Transferase</keyword>
<dbReference type="GO" id="GO:0004430">
    <property type="term" value="F:1-phosphatidylinositol 4-kinase activity"/>
    <property type="evidence" value="ECO:0007669"/>
    <property type="project" value="UniProtKB-EC"/>
</dbReference>
<dbReference type="InterPro" id="IPR000403">
    <property type="entry name" value="PI3/4_kinase_cat_dom"/>
</dbReference>
<dbReference type="PROSITE" id="PS51545">
    <property type="entry name" value="PIK_HELICAL"/>
    <property type="match status" value="1"/>
</dbReference>
<dbReference type="PANTHER" id="PTHR10048:SF15">
    <property type="entry name" value="PHOSPHATIDYLINOSITOL 4-KINASE ALPHA"/>
    <property type="match status" value="1"/>
</dbReference>
<accession>A0AAD3SWW5</accession>
<dbReference type="EC" id="2.7.1.67" evidence="3"/>
<feature type="domain" description="PIK helical" evidence="8">
    <location>
        <begin position="1477"/>
        <end position="1655"/>
    </location>
</feature>
<dbReference type="PROSITE" id="PS50290">
    <property type="entry name" value="PI3_4_KINASE_3"/>
    <property type="match status" value="1"/>
</dbReference>
<dbReference type="InterPro" id="IPR011009">
    <property type="entry name" value="Kinase-like_dom_sf"/>
</dbReference>
<evidence type="ECO:0000259" key="8">
    <source>
        <dbReference type="PROSITE" id="PS51545"/>
    </source>
</evidence>
<evidence type="ECO:0000256" key="3">
    <source>
        <dbReference type="ARBA" id="ARBA00012169"/>
    </source>
</evidence>
<dbReference type="InterPro" id="IPR036940">
    <property type="entry name" value="PI3/4_kinase_cat_sf"/>
</dbReference>
<evidence type="ECO:0000256" key="6">
    <source>
        <dbReference type="ARBA" id="ARBA00023136"/>
    </source>
</evidence>
<dbReference type="InterPro" id="IPR001263">
    <property type="entry name" value="PI3K_accessory_dom"/>
</dbReference>
<feature type="domain" description="PI3K/PI4K catalytic" evidence="7">
    <location>
        <begin position="1730"/>
        <end position="2008"/>
    </location>
</feature>
<dbReference type="InterPro" id="IPR016024">
    <property type="entry name" value="ARM-type_fold"/>
</dbReference>
<dbReference type="SMART" id="SM00146">
    <property type="entry name" value="PI3Kc"/>
    <property type="match status" value="1"/>
</dbReference>
<dbReference type="Pfam" id="PF00454">
    <property type="entry name" value="PI3_PI4_kinase"/>
    <property type="match status" value="1"/>
</dbReference>
<dbReference type="GO" id="GO:0005886">
    <property type="term" value="C:plasma membrane"/>
    <property type="evidence" value="ECO:0007669"/>
    <property type="project" value="TreeGrafter"/>
</dbReference>
<sequence length="2024" mass="223031">MEAVTELCDLIAENPTQFADKLSWICSRCPPPDSLSSRPLRVSCSQLNAVLAVARFLSKCPNSADHGPQTVVLEFLRTIPESFSKSFWPQPFGTDAISYFYSDLLGYVSKAAELSLEFAEEIAEYMGETVIAALNNAASDSLGISRVFLSALSESFPPISTSDADRLVKLMSDQVTVVFPLSPKEVSESATSSYQSSPVSVNYFLANESTSPVNGVSQFSGSSSGTGGLRLAADDVASTSSRASEMNGGGSIAGASFGFSDGGDLPVIRQQVADFEEESLESLEAQEIAFKLIGHIVDKVSIDPKLLEQVRLVAKKQLLSLLAFLKIRKREWTEQGPSLKARVNAKLSSYRAAARLMIKILASLESDGKSAKSLLFGTLNLLIGVAKACLLSAWRKLRTCEELFSCLLSGVSRVAAIRGGQMLRVLLIHFKPLVLEACKQADTWGSSQGAMFESVLRTSCEIIEFGWSKDQAAVVTFIMGLTTSVRERSDYNEKGVKEKQAVPSEQLNVIRLLADMNVSVKKPEVVDMILPLFIESLEEGDASTPGLLRLRLLDAVSRIASLGFEKSYRETVVLMTRSYLGRLSSIGSAESKTLAPEATTERVETIPAGFALIARDLTQRSLRAKYRHSLLQLWSDVGFNAENKSGGSGADFLGPLLPAVAEICSDFDPTVNVEPQLLKLFRNFWFYVALYGLAPPIQNSPTQTKPVSTTLNSIGSIATIVLQSVGGPYMWNLQWASAIQRIAQATPPLVVSSVKWLEDEFELNALHNPGSRRGNSNEKAAITQRSALSAALGGRIEAGMMNTISGVKATYLLAVAFLEIIRFSSNGGILNGGPEFTVSRSAFSCVFEYLKTPNLAPAVFQCLTAIVHQAFETAVLWLEERISETGDGAVVRESTLSVHACFLIKAMSQREEHIRDISVKLLVQLREKFPQLLWSSSCLNSLIFSVNDDSPSFHVNDPACTAVVRSLYQRILREWIVISLSHAPCTAQGILQEKFSKPNIWEKAQPTTDVISLLTEIRIGTGNNDCWTGMKTANIPAVMAAAAAASGSNLNLTEAFDLEVLSTAVTSAAVKCKHAGEIAGMKKLFGGLQTGTVGFGLSIGLQRLRTGVSSQPHPGDSDSFNAILLSRFVQLLQQFVTTSEKGGAVDKTSFHEACSQATALLLSNLGSDSRADAEYFSQLLRLLCWCPAYICTPDAIETGIFVWTWLVSAAPQLGCLVLAELVDAWLWTIDTERGLFAFDVKCSGPAAKLRPHLVAGEPEAQPEKNPVDQIIAHRLWLGFFIDRLEVVRHNSVEQLLLFCRMLQGATKLPWRFSRHPAATGTFFTLMLLGLKFCACQSQGNLQNLRKGLQLLEDRIYRASLGWFSYEPEWYDLNNKNFAQSEAQSVSAYVHYLINDKVDSVQSDPKVQELESGSPLVDARNQYHPVWGHMEMYGTGREKRKQLLLMLCQHEADRLEVWAQPTNSKDSTSRPKISSDKWIEYARTAFSVDPHIALSLAARFPTNVTLKSEITQLVQTHILELRCIPEALPFFVTPKAVDEDSTLLQQLPHWTACSITKALEFLTPAYKGHPRVMAYILRVLETYPPERVTFFMPQLVQALRYDEGKLVEGYLIRAAQRSDILAHILIWHLQGETCGPEAGKDASFQKNSSFQALLPVVRQKIIDNFCPKALDVFQREFDFFDKVTSISGVLFKLPKEDRRAGIRRELGKIQVEGDDLYLPTAPTKLVRSIQIDSGIPLQSAAKVPIMITFNVVDRDGDPNDVKPQACIFKVGDDCRQDVLALQVISLLKDIFAAVGLNLYLFPYGVLPTGPERGIVEVVPNTRSRSQMGETTDGGLYEIFQQDYGPVGSPRFETARENFLISSAGYAVASLLLQPKDRHNGNLLFDNVGRLVHIDFGFILETSPGGNMRFESAHFKLSHEMTQLLDPSGVMKSESWYHFVGLCVKGYLAARRYMDGIISTVLLMIDSGLPCFSRGDPIGSLRKRFHPEMTEREAANFMIHVCTDAYNKWTTAGYDLIQYLQQGIEK</sequence>
<comment type="caution">
    <text evidence="9">The sequence shown here is derived from an EMBL/GenBank/DDBJ whole genome shotgun (WGS) entry which is preliminary data.</text>
</comment>
<dbReference type="SUPFAM" id="SSF56112">
    <property type="entry name" value="Protein kinase-like (PK-like)"/>
    <property type="match status" value="1"/>
</dbReference>
<reference evidence="9" key="1">
    <citation type="submission" date="2023-05" db="EMBL/GenBank/DDBJ databases">
        <title>Nepenthes gracilis genome sequencing.</title>
        <authorList>
            <person name="Fukushima K."/>
        </authorList>
    </citation>
    <scope>NUCLEOTIDE SEQUENCE</scope>
    <source>
        <strain evidence="9">SING2019-196</strain>
    </source>
</reference>
<evidence type="ECO:0000259" key="7">
    <source>
        <dbReference type="PROSITE" id="PS50290"/>
    </source>
</evidence>
<dbReference type="CDD" id="cd05167">
    <property type="entry name" value="PI4Kc_III_alpha"/>
    <property type="match status" value="1"/>
</dbReference>
<evidence type="ECO:0000256" key="5">
    <source>
        <dbReference type="ARBA" id="ARBA00022777"/>
    </source>
</evidence>
<dbReference type="Pfam" id="PF00613">
    <property type="entry name" value="PI3Ka"/>
    <property type="match status" value="1"/>
</dbReference>
<dbReference type="SUPFAM" id="SSF48371">
    <property type="entry name" value="ARM repeat"/>
    <property type="match status" value="3"/>
</dbReference>
<dbReference type="GO" id="GO:0046854">
    <property type="term" value="P:phosphatidylinositol phosphate biosynthetic process"/>
    <property type="evidence" value="ECO:0007669"/>
    <property type="project" value="InterPro"/>
</dbReference>
<dbReference type="FunFam" id="3.30.1010.10:FF:000012">
    <property type="entry name" value="Phosphatidylinositol 4-kinase alpha 1"/>
    <property type="match status" value="1"/>
</dbReference>